<dbReference type="EMBL" id="JAJGQJ010000007">
    <property type="protein sequence ID" value="MCC4619534.1"/>
    <property type="molecule type" value="Genomic_DNA"/>
</dbReference>
<gene>
    <name evidence="8" type="ORF">LL965_05325</name>
</gene>
<keyword evidence="5 6" id="KW-0472">Membrane</keyword>
<reference evidence="8 9" key="1">
    <citation type="submission" date="2021-10" db="EMBL/GenBank/DDBJ databases">
        <title>Genome sequencing of Xanthomonas strains from NCPPB.</title>
        <authorList>
            <person name="Hussein R."/>
            <person name="Harrison J."/>
            <person name="Studholme D.J."/>
            <person name="Vicente J."/>
            <person name="Grant M."/>
        </authorList>
    </citation>
    <scope>NUCLEOTIDE SEQUENCE [LARGE SCALE GENOMIC DNA]</scope>
    <source>
        <strain evidence="8 9">NCPPB 101</strain>
    </source>
</reference>
<comment type="subcellular location">
    <subcellularLocation>
        <location evidence="1">Cell membrane</location>
        <topology evidence="1">Multi-pass membrane protein</topology>
    </subcellularLocation>
</comment>
<evidence type="ECO:0000256" key="6">
    <source>
        <dbReference type="SAM" id="Phobius"/>
    </source>
</evidence>
<name>A0ABS8HBJ4_9XANT</name>
<keyword evidence="4 6" id="KW-1133">Transmembrane helix</keyword>
<dbReference type="PANTHER" id="PTHR42709:SF6">
    <property type="entry name" value="UNDECAPRENYL PHOSPHATE TRANSPORTER A"/>
    <property type="match status" value="1"/>
</dbReference>
<protein>
    <submittedName>
        <fullName evidence="8">DedA family protein/thiosulfate sulfurtransferase GlpE</fullName>
    </submittedName>
</protein>
<sequence length="332" mass="35719">MQGLIEQYGLALVFANVLALSLGLPVPALPTLVLVGAGYALAGGSDAWLAGLAAWGVSVLASLLGDLAWYLAGRRFGNRTLQSLCRLSLSRDTCMKQTERFFSRWGVRVLAVAKFVPGLSMVSVPMAGASQVRLAFLRYDAFGAALWALSGLSLGALFADQVQDVLAFLSELGSGAVVVLAALLACYVGWRWWRRQTLLRSLEHARIAVDELVPLLNGDEALRPTVLDIRAPGHRDLQPYTIPGAVFADERQLAQILASVPRERSVVIYCACPDEVSAAWLAGRMRERGYRDVRPLLGGLDAWRDAGHPVTSLLPVAVVSRTDVLGAMASPQ</sequence>
<dbReference type="InterPro" id="IPR023695">
    <property type="entry name" value="Thiosulf_sulfurTrfase"/>
</dbReference>
<dbReference type="Pfam" id="PF09335">
    <property type="entry name" value="VTT_dom"/>
    <property type="match status" value="1"/>
</dbReference>
<dbReference type="InterPro" id="IPR036873">
    <property type="entry name" value="Rhodanese-like_dom_sf"/>
</dbReference>
<dbReference type="PANTHER" id="PTHR42709">
    <property type="entry name" value="ALKALINE PHOSPHATASE LIKE PROTEIN"/>
    <property type="match status" value="1"/>
</dbReference>
<dbReference type="PROSITE" id="PS50206">
    <property type="entry name" value="RHODANESE_3"/>
    <property type="match status" value="1"/>
</dbReference>
<feature type="transmembrane region" description="Helical" evidence="6">
    <location>
        <begin position="47"/>
        <end position="72"/>
    </location>
</feature>
<evidence type="ECO:0000256" key="1">
    <source>
        <dbReference type="ARBA" id="ARBA00004651"/>
    </source>
</evidence>
<evidence type="ECO:0000256" key="5">
    <source>
        <dbReference type="ARBA" id="ARBA00023136"/>
    </source>
</evidence>
<organism evidence="8 9">
    <name type="scientific">Xanthomonas cassavae CFBP 4642</name>
    <dbReference type="NCBI Taxonomy" id="1219375"/>
    <lineage>
        <taxon>Bacteria</taxon>
        <taxon>Pseudomonadati</taxon>
        <taxon>Pseudomonadota</taxon>
        <taxon>Gammaproteobacteria</taxon>
        <taxon>Lysobacterales</taxon>
        <taxon>Lysobacteraceae</taxon>
        <taxon>Xanthomonas</taxon>
    </lineage>
</organism>
<dbReference type="InterPro" id="IPR051311">
    <property type="entry name" value="DedA_domain"/>
</dbReference>
<proteinExistence type="predicted"/>
<keyword evidence="3 6" id="KW-0812">Transmembrane</keyword>
<feature type="transmembrane region" description="Helical" evidence="6">
    <location>
        <begin position="141"/>
        <end position="159"/>
    </location>
</feature>
<keyword evidence="9" id="KW-1185">Reference proteome</keyword>
<evidence type="ECO:0000256" key="2">
    <source>
        <dbReference type="ARBA" id="ARBA00022475"/>
    </source>
</evidence>
<dbReference type="CDD" id="cd01444">
    <property type="entry name" value="GlpE_ST"/>
    <property type="match status" value="1"/>
</dbReference>
<evidence type="ECO:0000259" key="7">
    <source>
        <dbReference type="PROSITE" id="PS50206"/>
    </source>
</evidence>
<dbReference type="Gene3D" id="3.40.250.10">
    <property type="entry name" value="Rhodanese-like domain"/>
    <property type="match status" value="1"/>
</dbReference>
<evidence type="ECO:0000313" key="9">
    <source>
        <dbReference type="Proteomes" id="UP001199206"/>
    </source>
</evidence>
<dbReference type="SUPFAM" id="SSF52821">
    <property type="entry name" value="Rhodanese/Cell cycle control phosphatase"/>
    <property type="match status" value="1"/>
</dbReference>
<accession>A0ABS8HBJ4</accession>
<evidence type="ECO:0000256" key="3">
    <source>
        <dbReference type="ARBA" id="ARBA00022692"/>
    </source>
</evidence>
<evidence type="ECO:0000313" key="8">
    <source>
        <dbReference type="EMBL" id="MCC4619534.1"/>
    </source>
</evidence>
<dbReference type="Proteomes" id="UP001199206">
    <property type="component" value="Unassembled WGS sequence"/>
</dbReference>
<dbReference type="InterPro" id="IPR001763">
    <property type="entry name" value="Rhodanese-like_dom"/>
</dbReference>
<dbReference type="RefSeq" id="WP_029219601.1">
    <property type="nucleotide sequence ID" value="NZ_CAWLZN010000001.1"/>
</dbReference>
<keyword evidence="2" id="KW-1003">Cell membrane</keyword>
<dbReference type="Pfam" id="PF00581">
    <property type="entry name" value="Rhodanese"/>
    <property type="match status" value="1"/>
</dbReference>
<comment type="caution">
    <text evidence="8">The sequence shown here is derived from an EMBL/GenBank/DDBJ whole genome shotgun (WGS) entry which is preliminary data.</text>
</comment>
<dbReference type="InterPro" id="IPR032816">
    <property type="entry name" value="VTT_dom"/>
</dbReference>
<feature type="domain" description="Rhodanese" evidence="7">
    <location>
        <begin position="223"/>
        <end position="312"/>
    </location>
</feature>
<feature type="transmembrane region" description="Helical" evidence="6">
    <location>
        <begin position="165"/>
        <end position="190"/>
    </location>
</feature>
<evidence type="ECO:0000256" key="4">
    <source>
        <dbReference type="ARBA" id="ARBA00022989"/>
    </source>
</evidence>
<feature type="transmembrane region" description="Helical" evidence="6">
    <location>
        <begin position="12"/>
        <end position="41"/>
    </location>
</feature>